<evidence type="ECO:0000313" key="3">
    <source>
        <dbReference type="Proteomes" id="UP000824073"/>
    </source>
</evidence>
<keyword evidence="1" id="KW-0812">Transmembrane</keyword>
<dbReference type="Proteomes" id="UP000824073">
    <property type="component" value="Unassembled WGS sequence"/>
</dbReference>
<dbReference type="PANTHER" id="PTHR35867">
    <property type="entry name" value="PROTEIN RSEC"/>
    <property type="match status" value="1"/>
</dbReference>
<dbReference type="PANTHER" id="PTHR35867:SF1">
    <property type="entry name" value="PROTEIN RSEC"/>
    <property type="match status" value="1"/>
</dbReference>
<keyword evidence="1" id="KW-0472">Membrane</keyword>
<dbReference type="EMBL" id="DVMR01000061">
    <property type="protein sequence ID" value="HIU44276.1"/>
    <property type="molecule type" value="Genomic_DNA"/>
</dbReference>
<name>A0A9D1LLX3_9CLOT</name>
<dbReference type="InterPro" id="IPR007359">
    <property type="entry name" value="SigmaE_reg_RseC_MucC"/>
</dbReference>
<gene>
    <name evidence="2" type="ORF">IAB67_08285</name>
</gene>
<proteinExistence type="predicted"/>
<evidence type="ECO:0000313" key="2">
    <source>
        <dbReference type="EMBL" id="HIU44276.1"/>
    </source>
</evidence>
<dbReference type="Pfam" id="PF04246">
    <property type="entry name" value="RseC_MucC"/>
    <property type="match status" value="1"/>
</dbReference>
<comment type="caution">
    <text evidence="2">The sequence shown here is derived from an EMBL/GenBank/DDBJ whole genome shotgun (WGS) entry which is preliminary data.</text>
</comment>
<accession>A0A9D1LLX3</accession>
<sequence length="140" mass="14628">MKATATVKETYQNGTALVEVTRKSACAGDCGSCHGCAHPEEHVRVTAQNTVCADAGDQVTVESATGAILGWASLLYLLPVALMLIGVLLPAPSESVNILLGMAGLLVGLLVCIFVSRKSKKMRRLTFTITEILSPGGLQS</sequence>
<protein>
    <submittedName>
        <fullName evidence="2">SoxR reducing system RseC family protein</fullName>
    </submittedName>
</protein>
<feature type="transmembrane region" description="Helical" evidence="1">
    <location>
        <begin position="68"/>
        <end position="89"/>
    </location>
</feature>
<keyword evidence="1" id="KW-1133">Transmembrane helix</keyword>
<reference evidence="2" key="2">
    <citation type="journal article" date="2021" name="PeerJ">
        <title>Extensive microbial diversity within the chicken gut microbiome revealed by metagenomics and culture.</title>
        <authorList>
            <person name="Gilroy R."/>
            <person name="Ravi A."/>
            <person name="Getino M."/>
            <person name="Pursley I."/>
            <person name="Horton D.L."/>
            <person name="Alikhan N.F."/>
            <person name="Baker D."/>
            <person name="Gharbi K."/>
            <person name="Hall N."/>
            <person name="Watson M."/>
            <person name="Adriaenssens E.M."/>
            <person name="Foster-Nyarko E."/>
            <person name="Jarju S."/>
            <person name="Secka A."/>
            <person name="Antonio M."/>
            <person name="Oren A."/>
            <person name="Chaudhuri R.R."/>
            <person name="La Ragione R."/>
            <person name="Hildebrand F."/>
            <person name="Pallen M.J."/>
        </authorList>
    </citation>
    <scope>NUCLEOTIDE SEQUENCE</scope>
    <source>
        <strain evidence="2">CHK191-8634</strain>
    </source>
</reference>
<organism evidence="2 3">
    <name type="scientific">Candidatus Ventrousia excrementavium</name>
    <dbReference type="NCBI Taxonomy" id="2840961"/>
    <lineage>
        <taxon>Bacteria</taxon>
        <taxon>Bacillati</taxon>
        <taxon>Bacillota</taxon>
        <taxon>Clostridia</taxon>
        <taxon>Eubacteriales</taxon>
        <taxon>Clostridiaceae</taxon>
        <taxon>Clostridiaceae incertae sedis</taxon>
        <taxon>Candidatus Ventrousia</taxon>
    </lineage>
</organism>
<evidence type="ECO:0000256" key="1">
    <source>
        <dbReference type="SAM" id="Phobius"/>
    </source>
</evidence>
<dbReference type="AlphaFoldDB" id="A0A9D1LLX3"/>
<reference evidence="2" key="1">
    <citation type="submission" date="2020-10" db="EMBL/GenBank/DDBJ databases">
        <authorList>
            <person name="Gilroy R."/>
        </authorList>
    </citation>
    <scope>NUCLEOTIDE SEQUENCE</scope>
    <source>
        <strain evidence="2">CHK191-8634</strain>
    </source>
</reference>
<feature type="transmembrane region" description="Helical" evidence="1">
    <location>
        <begin position="95"/>
        <end position="115"/>
    </location>
</feature>